<dbReference type="InterPro" id="IPR015422">
    <property type="entry name" value="PyrdxlP-dep_Trfase_small"/>
</dbReference>
<dbReference type="Gene3D" id="3.90.1150.10">
    <property type="entry name" value="Aspartate Aminotransferase, domain 1"/>
    <property type="match status" value="1"/>
</dbReference>
<keyword evidence="3" id="KW-1185">Reference proteome</keyword>
<dbReference type="EMBL" id="BLXT01007237">
    <property type="protein sequence ID" value="GFO37394.1"/>
    <property type="molecule type" value="Genomic_DNA"/>
</dbReference>
<protein>
    <submittedName>
        <fullName evidence="2">Kynureninase</fullName>
    </submittedName>
</protein>
<evidence type="ECO:0000313" key="2">
    <source>
        <dbReference type="EMBL" id="GFO37394.1"/>
    </source>
</evidence>
<comment type="caution">
    <text evidence="2">The sequence shown here is derived from an EMBL/GenBank/DDBJ whole genome shotgun (WGS) entry which is preliminary data.</text>
</comment>
<sequence>MRPNASLHHHSTVVTLKQTRCGGMYSWLKHLPAPVRRLLWQKARKGGKELRDKHRARDLATQRECHRLSQQQPQNPKNARDQGSSKVPSSLALPNANECLSKDDWVAVAYPQTWYIGLVLRESAAGAAVLVDFGEPSKGLGCFKYPDGRDTQEVERCFILKTKVSVSPAPNLRYWITDNSKEIEQLDRQYTKCDKRLPRVIRIAPAPLYCSFLDVHRFMTCLRDALVAAKNSLVHIDTQQV</sequence>
<proteinExistence type="predicted"/>
<gene>
    <name evidence="2" type="ORF">PoB_006389900</name>
</gene>
<dbReference type="Proteomes" id="UP000735302">
    <property type="component" value="Unassembled WGS sequence"/>
</dbReference>
<feature type="compositionally biased region" description="Polar residues" evidence="1">
    <location>
        <begin position="68"/>
        <end position="88"/>
    </location>
</feature>
<dbReference type="AlphaFoldDB" id="A0AAV4CZP6"/>
<evidence type="ECO:0000313" key="3">
    <source>
        <dbReference type="Proteomes" id="UP000735302"/>
    </source>
</evidence>
<organism evidence="2 3">
    <name type="scientific">Plakobranchus ocellatus</name>
    <dbReference type="NCBI Taxonomy" id="259542"/>
    <lineage>
        <taxon>Eukaryota</taxon>
        <taxon>Metazoa</taxon>
        <taxon>Spiralia</taxon>
        <taxon>Lophotrochozoa</taxon>
        <taxon>Mollusca</taxon>
        <taxon>Gastropoda</taxon>
        <taxon>Heterobranchia</taxon>
        <taxon>Euthyneura</taxon>
        <taxon>Panpulmonata</taxon>
        <taxon>Sacoglossa</taxon>
        <taxon>Placobranchoidea</taxon>
        <taxon>Plakobranchidae</taxon>
        <taxon>Plakobranchus</taxon>
    </lineage>
</organism>
<accession>A0AAV4CZP6</accession>
<name>A0AAV4CZP6_9GAST</name>
<reference evidence="2 3" key="1">
    <citation type="journal article" date="2021" name="Elife">
        <title>Chloroplast acquisition without the gene transfer in kleptoplastic sea slugs, Plakobranchus ocellatus.</title>
        <authorList>
            <person name="Maeda T."/>
            <person name="Takahashi S."/>
            <person name="Yoshida T."/>
            <person name="Shimamura S."/>
            <person name="Takaki Y."/>
            <person name="Nagai Y."/>
            <person name="Toyoda A."/>
            <person name="Suzuki Y."/>
            <person name="Arimoto A."/>
            <person name="Ishii H."/>
            <person name="Satoh N."/>
            <person name="Nishiyama T."/>
            <person name="Hasebe M."/>
            <person name="Maruyama T."/>
            <person name="Minagawa J."/>
            <person name="Obokata J."/>
            <person name="Shigenobu S."/>
        </authorList>
    </citation>
    <scope>NUCLEOTIDE SEQUENCE [LARGE SCALE GENOMIC DNA]</scope>
</reference>
<evidence type="ECO:0000256" key="1">
    <source>
        <dbReference type="SAM" id="MobiDB-lite"/>
    </source>
</evidence>
<feature type="region of interest" description="Disordered" evidence="1">
    <location>
        <begin position="64"/>
        <end position="89"/>
    </location>
</feature>